<dbReference type="GO" id="GO:0030170">
    <property type="term" value="F:pyridoxal phosphate binding"/>
    <property type="evidence" value="ECO:0007669"/>
    <property type="project" value="TreeGrafter"/>
</dbReference>
<feature type="modified residue" description="N6-(pyridoxal phosphate)lysine" evidence="2">
    <location>
        <position position="184"/>
    </location>
</feature>
<organism evidence="4 5">
    <name type="scientific">candidate division TA06 bacterium</name>
    <dbReference type="NCBI Taxonomy" id="2250710"/>
    <lineage>
        <taxon>Bacteria</taxon>
        <taxon>Bacteria division TA06</taxon>
    </lineage>
</organism>
<reference evidence="4 5" key="1">
    <citation type="submission" date="2018-06" db="EMBL/GenBank/DDBJ databases">
        <title>Extensive metabolic versatility and redundancy in microbially diverse, dynamic hydrothermal sediments.</title>
        <authorList>
            <person name="Dombrowski N."/>
            <person name="Teske A."/>
            <person name="Baker B.J."/>
        </authorList>
    </citation>
    <scope>NUCLEOTIDE SEQUENCE [LARGE SCALE GENOMIC DNA]</scope>
    <source>
        <strain evidence="4">B35_G9</strain>
    </source>
</reference>
<dbReference type="Gene3D" id="3.40.640.10">
    <property type="entry name" value="Type I PLP-dependent aspartate aminotransferase-like (Major domain)"/>
    <property type="match status" value="1"/>
</dbReference>
<dbReference type="AlphaFoldDB" id="A0A660SAW6"/>
<comment type="caution">
    <text evidence="4">The sequence shown here is derived from an EMBL/GenBank/DDBJ whole genome shotgun (WGS) entry which is preliminary data.</text>
</comment>
<proteinExistence type="inferred from homology"/>
<accession>A0A660SAW6</accession>
<dbReference type="GO" id="GO:0000271">
    <property type="term" value="P:polysaccharide biosynthetic process"/>
    <property type="evidence" value="ECO:0007669"/>
    <property type="project" value="TreeGrafter"/>
</dbReference>
<dbReference type="PANTHER" id="PTHR30244">
    <property type="entry name" value="TRANSAMINASE"/>
    <property type="match status" value="1"/>
</dbReference>
<evidence type="ECO:0000313" key="5">
    <source>
        <dbReference type="Proteomes" id="UP000282321"/>
    </source>
</evidence>
<dbReference type="SUPFAM" id="SSF53383">
    <property type="entry name" value="PLP-dependent transferases"/>
    <property type="match status" value="1"/>
</dbReference>
<protein>
    <submittedName>
        <fullName evidence="4">Polysaccharide biosynthesis protein</fullName>
    </submittedName>
</protein>
<dbReference type="GO" id="GO:0008483">
    <property type="term" value="F:transaminase activity"/>
    <property type="evidence" value="ECO:0007669"/>
    <property type="project" value="TreeGrafter"/>
</dbReference>
<dbReference type="CDD" id="cd00616">
    <property type="entry name" value="AHBA_syn"/>
    <property type="match status" value="1"/>
</dbReference>
<name>A0A660SAW6_UNCT6</name>
<evidence type="ECO:0000256" key="3">
    <source>
        <dbReference type="RuleBase" id="RU004508"/>
    </source>
</evidence>
<dbReference type="PANTHER" id="PTHR30244:SF39">
    <property type="entry name" value="BLR3650 PROTEIN"/>
    <property type="match status" value="1"/>
</dbReference>
<dbReference type="Pfam" id="PF01041">
    <property type="entry name" value="DegT_DnrJ_EryC1"/>
    <property type="match status" value="1"/>
</dbReference>
<dbReference type="EMBL" id="QNBC01000011">
    <property type="protein sequence ID" value="RKX67752.1"/>
    <property type="molecule type" value="Genomic_DNA"/>
</dbReference>
<sequence>MSIPLSGPDITRKEIAYVNSVLTKSGGILSIGPWLEKFEDAFRTFTGRKYAVAVNSGTSALFLLANAVGWKDGDRIVTSPYSFIASANTPLFVGAVPKFVDIDLKTYNMDIEKAGRAALSEDVKGIIAVDVFGHPLNISAIKRKLKGKPITIIEDSCEALGSEFNGRKCGTLALAGTYAFYPNKQITTGEGGIIVTDNKKIYEYCISARSQGRAITGLWLEHERLGYNFRMSELNAALGVAQMERLDEILEKRNRAAGRYYELLRGTRGITLPHISPDVNFMSWFVFVVRISKYDNEFAEFKEYDIIPNNKRNKFGKLLRKTNNLRSSLLNELLNKGIGCKPYFTPIHLQKFYKRMFGYKIGDFPVTEYVGSGTLAIPFFTNITLKQQKQVAKIIRDFFN</sequence>
<evidence type="ECO:0000256" key="1">
    <source>
        <dbReference type="PIRSR" id="PIRSR000390-1"/>
    </source>
</evidence>
<comment type="similarity">
    <text evidence="3">Belongs to the DegT/DnrJ/EryC1 family.</text>
</comment>
<gene>
    <name evidence="4" type="ORF">DRP44_01460</name>
</gene>
<evidence type="ECO:0000313" key="4">
    <source>
        <dbReference type="EMBL" id="RKX67752.1"/>
    </source>
</evidence>
<dbReference type="PIRSF" id="PIRSF000390">
    <property type="entry name" value="PLP_StrS"/>
    <property type="match status" value="1"/>
</dbReference>
<dbReference type="Gene3D" id="3.90.1150.10">
    <property type="entry name" value="Aspartate Aminotransferase, domain 1"/>
    <property type="match status" value="1"/>
</dbReference>
<dbReference type="InterPro" id="IPR015424">
    <property type="entry name" value="PyrdxlP-dep_Trfase"/>
</dbReference>
<evidence type="ECO:0000256" key="2">
    <source>
        <dbReference type="PIRSR" id="PIRSR000390-2"/>
    </source>
</evidence>
<dbReference type="InterPro" id="IPR015422">
    <property type="entry name" value="PyrdxlP-dep_Trfase_small"/>
</dbReference>
<keyword evidence="2 3" id="KW-0663">Pyridoxal phosphate</keyword>
<dbReference type="Proteomes" id="UP000282321">
    <property type="component" value="Unassembled WGS sequence"/>
</dbReference>
<dbReference type="InterPro" id="IPR015421">
    <property type="entry name" value="PyrdxlP-dep_Trfase_major"/>
</dbReference>
<feature type="active site" description="Proton acceptor" evidence="1">
    <location>
        <position position="184"/>
    </location>
</feature>
<dbReference type="InterPro" id="IPR000653">
    <property type="entry name" value="DegT/StrS_aminotransferase"/>
</dbReference>